<dbReference type="AlphaFoldDB" id="A0AAV7VKJ5"/>
<gene>
    <name evidence="2" type="ORF">NDU88_005672</name>
</gene>
<accession>A0AAV7VKJ5</accession>
<comment type="caution">
    <text evidence="2">The sequence shown here is derived from an EMBL/GenBank/DDBJ whole genome shotgun (WGS) entry which is preliminary data.</text>
</comment>
<sequence length="86" mass="9581">MSLALRPHPLGDPGQNEGPFLAKETPRIGAPFFSWRQRYLGAKGDAHYSTTASRGHAWEQPFALAGETWRETPKPFRIAASIFRGD</sequence>
<protein>
    <submittedName>
        <fullName evidence="2">Uncharacterized protein</fullName>
    </submittedName>
</protein>
<organism evidence="2 3">
    <name type="scientific">Pleurodeles waltl</name>
    <name type="common">Iberian ribbed newt</name>
    <dbReference type="NCBI Taxonomy" id="8319"/>
    <lineage>
        <taxon>Eukaryota</taxon>
        <taxon>Metazoa</taxon>
        <taxon>Chordata</taxon>
        <taxon>Craniata</taxon>
        <taxon>Vertebrata</taxon>
        <taxon>Euteleostomi</taxon>
        <taxon>Amphibia</taxon>
        <taxon>Batrachia</taxon>
        <taxon>Caudata</taxon>
        <taxon>Salamandroidea</taxon>
        <taxon>Salamandridae</taxon>
        <taxon>Pleurodelinae</taxon>
        <taxon>Pleurodeles</taxon>
    </lineage>
</organism>
<evidence type="ECO:0000256" key="1">
    <source>
        <dbReference type="SAM" id="MobiDB-lite"/>
    </source>
</evidence>
<name>A0AAV7VKJ5_PLEWA</name>
<proteinExistence type="predicted"/>
<dbReference type="EMBL" id="JANPWB010000003">
    <property type="protein sequence ID" value="KAJ1201868.1"/>
    <property type="molecule type" value="Genomic_DNA"/>
</dbReference>
<keyword evidence="3" id="KW-1185">Reference proteome</keyword>
<feature type="region of interest" description="Disordered" evidence="1">
    <location>
        <begin position="1"/>
        <end position="22"/>
    </location>
</feature>
<reference evidence="2" key="1">
    <citation type="journal article" date="2022" name="bioRxiv">
        <title>Sequencing and chromosome-scale assembly of the giantPleurodeles waltlgenome.</title>
        <authorList>
            <person name="Brown T."/>
            <person name="Elewa A."/>
            <person name="Iarovenko S."/>
            <person name="Subramanian E."/>
            <person name="Araus A.J."/>
            <person name="Petzold A."/>
            <person name="Susuki M."/>
            <person name="Suzuki K.-i.T."/>
            <person name="Hayashi T."/>
            <person name="Toyoda A."/>
            <person name="Oliveira C."/>
            <person name="Osipova E."/>
            <person name="Leigh N.D."/>
            <person name="Simon A."/>
            <person name="Yun M.H."/>
        </authorList>
    </citation>
    <scope>NUCLEOTIDE SEQUENCE</scope>
    <source>
        <strain evidence="2">20211129_DDA</strain>
        <tissue evidence="2">Liver</tissue>
    </source>
</reference>
<evidence type="ECO:0000313" key="2">
    <source>
        <dbReference type="EMBL" id="KAJ1201868.1"/>
    </source>
</evidence>
<dbReference type="Proteomes" id="UP001066276">
    <property type="component" value="Chromosome 2_1"/>
</dbReference>
<evidence type="ECO:0000313" key="3">
    <source>
        <dbReference type="Proteomes" id="UP001066276"/>
    </source>
</evidence>